<evidence type="ECO:0000313" key="2">
    <source>
        <dbReference type="Proteomes" id="UP000244978"/>
    </source>
</evidence>
<proteinExistence type="predicted"/>
<dbReference type="AlphaFoldDB" id="A0A2U1SYA2"/>
<reference evidence="2" key="1">
    <citation type="submission" date="2018-04" db="EMBL/GenBank/DDBJ databases">
        <authorList>
            <person name="Liu S."/>
            <person name="Wang Z."/>
            <person name="Li J."/>
        </authorList>
    </citation>
    <scope>NUCLEOTIDE SEQUENCE [LARGE SCALE GENOMIC DNA]</scope>
    <source>
        <strain evidence="2">S1194</strain>
    </source>
</reference>
<comment type="caution">
    <text evidence="1">The sequence shown here is derived from an EMBL/GenBank/DDBJ whole genome shotgun (WGS) entry which is preliminary data.</text>
</comment>
<evidence type="ECO:0000313" key="1">
    <source>
        <dbReference type="EMBL" id="PWB96611.1"/>
    </source>
</evidence>
<protein>
    <submittedName>
        <fullName evidence="1">Uncharacterized protein</fullName>
    </submittedName>
</protein>
<gene>
    <name evidence="1" type="ORF">DF220_01240</name>
</gene>
<keyword evidence="2" id="KW-1185">Reference proteome</keyword>
<organism evidence="1 2">
    <name type="scientific">Homoserinimonas hongtaonis</name>
    <dbReference type="NCBI Taxonomy" id="2079791"/>
    <lineage>
        <taxon>Bacteria</taxon>
        <taxon>Bacillati</taxon>
        <taxon>Actinomycetota</taxon>
        <taxon>Actinomycetes</taxon>
        <taxon>Micrococcales</taxon>
        <taxon>Microbacteriaceae</taxon>
        <taxon>Homoserinimonas</taxon>
    </lineage>
</organism>
<dbReference type="KEGG" id="salc:C2138_06085"/>
<sequence length="76" mass="8739">MDVMQVKHETVTVWLQGAVPVRLLWRDVRYMVTDTPTGLYGYIDDAPTRARRTRRRLDAEGADVPRVVVEVMAIEP</sequence>
<name>A0A2U1SYA2_9MICO</name>
<accession>A0A2U1SYA2</accession>
<dbReference type="EMBL" id="QEEX01000001">
    <property type="protein sequence ID" value="PWB96611.1"/>
    <property type="molecule type" value="Genomic_DNA"/>
</dbReference>
<dbReference type="Proteomes" id="UP000244978">
    <property type="component" value="Unassembled WGS sequence"/>
</dbReference>